<name>A0A841QIK9_9PROT</name>
<comment type="caution">
    <text evidence="1">The sequence shown here is derived from an EMBL/GenBank/DDBJ whole genome shotgun (WGS) entry which is preliminary data.</text>
</comment>
<dbReference type="AlphaFoldDB" id="A0A841QIK9"/>
<dbReference type="Proteomes" id="UP000578000">
    <property type="component" value="Unassembled WGS sequence"/>
</dbReference>
<reference evidence="1 2" key="1">
    <citation type="submission" date="2020-08" db="EMBL/GenBank/DDBJ databases">
        <title>Genomic Encyclopedia of Type Strains, Phase IV (KMG-IV): sequencing the most valuable type-strain genomes for metagenomic binning, comparative biology and taxonomic classification.</title>
        <authorList>
            <person name="Goeker M."/>
        </authorList>
    </citation>
    <scope>NUCLEOTIDE SEQUENCE [LARGE SCALE GENOMIC DNA]</scope>
    <source>
        <strain evidence="1 2">DSM 4491</strain>
    </source>
</reference>
<protein>
    <submittedName>
        <fullName evidence="1">Uncharacterized protein</fullName>
    </submittedName>
</protein>
<proteinExistence type="predicted"/>
<accession>A0A841QIK9</accession>
<keyword evidence="2" id="KW-1185">Reference proteome</keyword>
<organism evidence="1 2">
    <name type="scientific">Acetobacter lovaniensis</name>
    <dbReference type="NCBI Taxonomy" id="104100"/>
    <lineage>
        <taxon>Bacteria</taxon>
        <taxon>Pseudomonadati</taxon>
        <taxon>Pseudomonadota</taxon>
        <taxon>Alphaproteobacteria</taxon>
        <taxon>Acetobacterales</taxon>
        <taxon>Acetobacteraceae</taxon>
        <taxon>Acetobacter</taxon>
    </lineage>
</organism>
<evidence type="ECO:0000313" key="1">
    <source>
        <dbReference type="EMBL" id="MBB6458278.1"/>
    </source>
</evidence>
<dbReference type="EMBL" id="JACHIE010000017">
    <property type="protein sequence ID" value="MBB6458278.1"/>
    <property type="molecule type" value="Genomic_DNA"/>
</dbReference>
<evidence type="ECO:0000313" key="2">
    <source>
        <dbReference type="Proteomes" id="UP000578000"/>
    </source>
</evidence>
<sequence length="82" mass="9068">MDALHAGRECLFVSQGDSSEAFEFIEEALDLSGCTEFISDEGVQRISILCGVGDDVADSLHTRQKRLRLRSIAVLSRRRVNA</sequence>
<gene>
    <name evidence="1" type="ORF">HNR55_002885</name>
</gene>